<evidence type="ECO:0000256" key="2">
    <source>
        <dbReference type="PROSITE-ProRule" id="PRU00176"/>
    </source>
</evidence>
<dbReference type="InterPro" id="IPR034228">
    <property type="entry name" value="Nop6_RRM"/>
</dbReference>
<dbReference type="PROSITE" id="PS50102">
    <property type="entry name" value="RRM"/>
    <property type="match status" value="1"/>
</dbReference>
<evidence type="ECO:0000256" key="1">
    <source>
        <dbReference type="ARBA" id="ARBA00022884"/>
    </source>
</evidence>
<dbReference type="GO" id="GO:0005730">
    <property type="term" value="C:nucleolus"/>
    <property type="evidence" value="ECO:0007669"/>
    <property type="project" value="TreeGrafter"/>
</dbReference>
<feature type="compositionally biased region" description="Basic and acidic residues" evidence="3">
    <location>
        <begin position="105"/>
        <end position="122"/>
    </location>
</feature>
<name>A0A1R2AM44_9CILI</name>
<dbReference type="CDD" id="cd12400">
    <property type="entry name" value="RRM_Nop6"/>
    <property type="match status" value="1"/>
</dbReference>
<dbReference type="GO" id="GO:0042274">
    <property type="term" value="P:ribosomal small subunit biogenesis"/>
    <property type="evidence" value="ECO:0007669"/>
    <property type="project" value="TreeGrafter"/>
</dbReference>
<accession>A0A1R2AM44</accession>
<feature type="region of interest" description="Disordered" evidence="3">
    <location>
        <begin position="105"/>
        <end position="137"/>
    </location>
</feature>
<dbReference type="SMART" id="SM00360">
    <property type="entry name" value="RRM"/>
    <property type="match status" value="1"/>
</dbReference>
<dbReference type="SUPFAM" id="SSF54928">
    <property type="entry name" value="RNA-binding domain, RBD"/>
    <property type="match status" value="1"/>
</dbReference>
<dbReference type="EMBL" id="MPUH01002113">
    <property type="protein sequence ID" value="OMJ65480.1"/>
    <property type="molecule type" value="Genomic_DNA"/>
</dbReference>
<dbReference type="Pfam" id="PF00076">
    <property type="entry name" value="RRM_1"/>
    <property type="match status" value="1"/>
</dbReference>
<feature type="domain" description="RRM" evidence="4">
    <location>
        <begin position="6"/>
        <end position="81"/>
    </location>
</feature>
<dbReference type="GO" id="GO:0019843">
    <property type="term" value="F:rRNA binding"/>
    <property type="evidence" value="ECO:0007669"/>
    <property type="project" value="TreeGrafter"/>
</dbReference>
<dbReference type="AlphaFoldDB" id="A0A1R2AM44"/>
<gene>
    <name evidence="5" type="ORF">SteCoe_38138</name>
</gene>
<evidence type="ECO:0000256" key="3">
    <source>
        <dbReference type="SAM" id="MobiDB-lite"/>
    </source>
</evidence>
<dbReference type="PANTHER" id="PTHR23236:SF51">
    <property type="entry name" value="NUCLEOLAR PROTEIN 6"/>
    <property type="match status" value="1"/>
</dbReference>
<protein>
    <recommendedName>
        <fullName evidence="4">RRM domain-containing protein</fullName>
    </recommendedName>
</protein>
<evidence type="ECO:0000313" key="6">
    <source>
        <dbReference type="Proteomes" id="UP000187209"/>
    </source>
</evidence>
<comment type="caution">
    <text evidence="5">The sequence shown here is derived from an EMBL/GenBank/DDBJ whole genome shotgun (WGS) entry which is preliminary data.</text>
</comment>
<proteinExistence type="predicted"/>
<keyword evidence="1 2" id="KW-0694">RNA-binding</keyword>
<evidence type="ECO:0000313" key="5">
    <source>
        <dbReference type="EMBL" id="OMJ65480.1"/>
    </source>
</evidence>
<sequence>MVKNKFIAFVGNLPYETTEEELKEFFKGLGELEIRMRYSKEGKSKGFCFVECKDNGQFQKLLKMHHLKLNGRKINIELSAGGGGNSKARKDKIIKKNEKITKFRQSLHENMVKKRPDPSSEKFKKRSYTPSNPQHYL</sequence>
<dbReference type="InterPro" id="IPR012677">
    <property type="entry name" value="Nucleotide-bd_a/b_plait_sf"/>
</dbReference>
<feature type="compositionally biased region" description="Polar residues" evidence="3">
    <location>
        <begin position="128"/>
        <end position="137"/>
    </location>
</feature>
<evidence type="ECO:0000259" key="4">
    <source>
        <dbReference type="PROSITE" id="PS50102"/>
    </source>
</evidence>
<dbReference type="InterPro" id="IPR000504">
    <property type="entry name" value="RRM_dom"/>
</dbReference>
<dbReference type="OrthoDB" id="439808at2759"/>
<dbReference type="Proteomes" id="UP000187209">
    <property type="component" value="Unassembled WGS sequence"/>
</dbReference>
<organism evidence="5 6">
    <name type="scientific">Stentor coeruleus</name>
    <dbReference type="NCBI Taxonomy" id="5963"/>
    <lineage>
        <taxon>Eukaryota</taxon>
        <taxon>Sar</taxon>
        <taxon>Alveolata</taxon>
        <taxon>Ciliophora</taxon>
        <taxon>Postciliodesmatophora</taxon>
        <taxon>Heterotrichea</taxon>
        <taxon>Heterotrichida</taxon>
        <taxon>Stentoridae</taxon>
        <taxon>Stentor</taxon>
    </lineage>
</organism>
<reference evidence="5 6" key="1">
    <citation type="submission" date="2016-11" db="EMBL/GenBank/DDBJ databases">
        <title>The macronuclear genome of Stentor coeruleus: a giant cell with tiny introns.</title>
        <authorList>
            <person name="Slabodnick M."/>
            <person name="Ruby J.G."/>
            <person name="Reiff S.B."/>
            <person name="Swart E.C."/>
            <person name="Gosai S."/>
            <person name="Prabakaran S."/>
            <person name="Witkowska E."/>
            <person name="Larue G.E."/>
            <person name="Fisher S."/>
            <person name="Freeman R.M."/>
            <person name="Gunawardena J."/>
            <person name="Chu W."/>
            <person name="Stover N.A."/>
            <person name="Gregory B.D."/>
            <person name="Nowacki M."/>
            <person name="Derisi J."/>
            <person name="Roy S.W."/>
            <person name="Marshall W.F."/>
            <person name="Sood P."/>
        </authorList>
    </citation>
    <scope>NUCLEOTIDE SEQUENCE [LARGE SCALE GENOMIC DNA]</scope>
    <source>
        <strain evidence="5">WM001</strain>
    </source>
</reference>
<dbReference type="PANTHER" id="PTHR23236">
    <property type="entry name" value="EUKARYOTIC TRANSLATION INITIATION FACTOR 4B/4H"/>
    <property type="match status" value="1"/>
</dbReference>
<dbReference type="InterPro" id="IPR035979">
    <property type="entry name" value="RBD_domain_sf"/>
</dbReference>
<keyword evidence="6" id="KW-1185">Reference proteome</keyword>
<dbReference type="Gene3D" id="3.30.70.330">
    <property type="match status" value="1"/>
</dbReference>